<dbReference type="EMBL" id="FMXP01000017">
    <property type="protein sequence ID" value="SDB27472.1"/>
    <property type="molecule type" value="Genomic_DNA"/>
</dbReference>
<feature type="domain" description="Calcineurin-like phosphoesterase" evidence="1">
    <location>
        <begin position="5"/>
        <end position="191"/>
    </location>
</feature>
<dbReference type="PANTHER" id="PTHR42850">
    <property type="entry name" value="METALLOPHOSPHOESTERASE"/>
    <property type="match status" value="1"/>
</dbReference>
<dbReference type="InterPro" id="IPR004843">
    <property type="entry name" value="Calcineurin-like_PHP"/>
</dbReference>
<dbReference type="AlphaFoldDB" id="A0A1G6C3L9"/>
<dbReference type="SUPFAM" id="SSF56300">
    <property type="entry name" value="Metallo-dependent phosphatases"/>
    <property type="match status" value="1"/>
</dbReference>
<dbReference type="RefSeq" id="WP_018165182.1">
    <property type="nucleotide sequence ID" value="NZ_FMXP01000017.1"/>
</dbReference>
<keyword evidence="3" id="KW-1185">Reference proteome</keyword>
<dbReference type="InterPro" id="IPR050126">
    <property type="entry name" value="Ap4A_hydrolase"/>
</dbReference>
<accession>A0A1G6C3L9</accession>
<protein>
    <submittedName>
        <fullName evidence="2">Serine/threonine protein phosphatase 1</fullName>
    </submittedName>
</protein>
<dbReference type="eggNOG" id="COG0639">
    <property type="taxonomic scope" value="Bacteria"/>
</dbReference>
<organism evidence="2 3">
    <name type="scientific">Streptococcus henryi</name>
    <dbReference type="NCBI Taxonomy" id="439219"/>
    <lineage>
        <taxon>Bacteria</taxon>
        <taxon>Bacillati</taxon>
        <taxon>Bacillota</taxon>
        <taxon>Bacilli</taxon>
        <taxon>Lactobacillales</taxon>
        <taxon>Streptococcaceae</taxon>
        <taxon>Streptococcus</taxon>
    </lineage>
</organism>
<reference evidence="2 3" key="1">
    <citation type="submission" date="2016-10" db="EMBL/GenBank/DDBJ databases">
        <authorList>
            <person name="de Groot N.N."/>
        </authorList>
    </citation>
    <scope>NUCLEOTIDE SEQUENCE [LARGE SCALE GENOMIC DNA]</scope>
    <source>
        <strain evidence="2 3">A-4</strain>
    </source>
</reference>
<evidence type="ECO:0000313" key="2">
    <source>
        <dbReference type="EMBL" id="SDB27472.1"/>
    </source>
</evidence>
<dbReference type="GO" id="GO:0016791">
    <property type="term" value="F:phosphatase activity"/>
    <property type="evidence" value="ECO:0007669"/>
    <property type="project" value="TreeGrafter"/>
</dbReference>
<evidence type="ECO:0000313" key="3">
    <source>
        <dbReference type="Proteomes" id="UP000182508"/>
    </source>
</evidence>
<proteinExistence type="predicted"/>
<dbReference type="GO" id="GO:0005737">
    <property type="term" value="C:cytoplasm"/>
    <property type="evidence" value="ECO:0007669"/>
    <property type="project" value="TreeGrafter"/>
</dbReference>
<dbReference type="GO" id="GO:0110154">
    <property type="term" value="P:RNA decapping"/>
    <property type="evidence" value="ECO:0007669"/>
    <property type="project" value="TreeGrafter"/>
</dbReference>
<dbReference type="InterPro" id="IPR029052">
    <property type="entry name" value="Metallo-depent_PP-like"/>
</dbReference>
<gene>
    <name evidence="2" type="ORF">SAMN02910293_01370</name>
</gene>
<dbReference type="Pfam" id="PF00149">
    <property type="entry name" value="Metallophos"/>
    <property type="match status" value="1"/>
</dbReference>
<dbReference type="STRING" id="439219.SAMN02910293_01370"/>
<dbReference type="Gene3D" id="3.60.21.10">
    <property type="match status" value="1"/>
</dbReference>
<dbReference type="Proteomes" id="UP000182508">
    <property type="component" value="Unassembled WGS sequence"/>
</dbReference>
<dbReference type="GO" id="GO:0008803">
    <property type="term" value="F:bis(5'-nucleosyl)-tetraphosphatase (symmetrical) activity"/>
    <property type="evidence" value="ECO:0007669"/>
    <property type="project" value="TreeGrafter"/>
</dbReference>
<evidence type="ECO:0000259" key="1">
    <source>
        <dbReference type="Pfam" id="PF00149"/>
    </source>
</evidence>
<sequence>MPEKLFIVGDVHGEYQMLEKLLKHWQPDEEKLVFLGDLGDRGPDSKSCFLKVFDLVQSGQAVCVTGNHEDMLISWLSDPENRMSHYLGNGAKSTLESFFGPGILERMSPSKIAEQLKQDYPELISFLRQLPLYYENEFCICVHAGLNLDLEDWRQTSRHDCIWLREDFYDSDESLEKRVVFGHTPVTYLRRNASQTQIWSRKNKLNIDGGAAYGGALHGVVLSDKGIEADYQIFSQDYNLN</sequence>
<dbReference type="PANTHER" id="PTHR42850:SF4">
    <property type="entry name" value="ZINC-DEPENDENT ENDOPOLYPHOSPHATASE"/>
    <property type="match status" value="1"/>
</dbReference>
<name>A0A1G6C3L9_9STRE</name>